<dbReference type="SMR" id="A0A0B2QH34"/>
<evidence type="ECO:0000313" key="3">
    <source>
        <dbReference type="EMBL" id="RZC21845.1"/>
    </source>
</evidence>
<accession>A0A0B2QH34</accession>
<sequence length="210" mass="23656">METQPECAVINIPNIIKTEQEAKPLQQHASESPKNKSGGGMRFLRVALFKMRGRSAKPTMALQVNNNNDDIDDGSKSTWGRFVGSMRPLHLQSTQSPRSSPDLPSSEYKKDCGGYVSDFVADEQEPYSPSPPISCYASAVGLSELVQNDEENEYKQEVIVEDSHVDGDGDWMIDAKAEDFIAQFYQEMKLQRLDSVDRRYVERSQRSLGW</sequence>
<dbReference type="InterPro" id="IPR008480">
    <property type="entry name" value="DUF761_pln"/>
</dbReference>
<evidence type="ECO:0000256" key="1">
    <source>
        <dbReference type="SAM" id="MobiDB-lite"/>
    </source>
</evidence>
<dbReference type="PANTHER" id="PTHR36378">
    <property type="entry name" value="COTTON FIBER PROTEIN"/>
    <property type="match status" value="1"/>
</dbReference>
<dbReference type="PANTHER" id="PTHR36378:SF1">
    <property type="entry name" value="COTTON FIBER PROTEIN"/>
    <property type="match status" value="1"/>
</dbReference>
<reference evidence="2" key="1">
    <citation type="submission" date="2014-07" db="EMBL/GenBank/DDBJ databases">
        <title>Identification of a novel salt tolerance gene in wild soybean by whole-genome sequencing.</title>
        <authorList>
            <person name="Lam H.-M."/>
            <person name="Qi X."/>
            <person name="Li M.-W."/>
            <person name="Liu X."/>
            <person name="Xie M."/>
            <person name="Ni M."/>
            <person name="Xu X."/>
        </authorList>
    </citation>
    <scope>NUCLEOTIDE SEQUENCE [LARGE SCALE GENOMIC DNA]</scope>
    <source>
        <tissue evidence="2">Root</tissue>
    </source>
</reference>
<protein>
    <submittedName>
        <fullName evidence="2">Uncharacterized protein</fullName>
    </submittedName>
</protein>
<dbReference type="Gramene" id="XM_028368035.1">
    <property type="protein sequence ID" value="XP_028223836.1"/>
    <property type="gene ID" value="LOC114405564"/>
</dbReference>
<keyword evidence="4" id="KW-1185">Reference proteome</keyword>
<proteinExistence type="predicted"/>
<feature type="compositionally biased region" description="Polar residues" evidence="1">
    <location>
        <begin position="91"/>
        <end position="103"/>
    </location>
</feature>
<dbReference type="AlphaFoldDB" id="A0A0B2QH34"/>
<evidence type="ECO:0000313" key="4">
    <source>
        <dbReference type="Proteomes" id="UP000289340"/>
    </source>
</evidence>
<dbReference type="Proteomes" id="UP000289340">
    <property type="component" value="Chromosome 3"/>
</dbReference>
<dbReference type="Proteomes" id="UP000053555">
    <property type="component" value="Unassembled WGS sequence"/>
</dbReference>
<name>A0A0B2QH34_GLYSO</name>
<gene>
    <name evidence="3" type="ORF">D0Y65_007865</name>
    <name evidence="2" type="ORF">glysoja_041580</name>
</gene>
<dbReference type="EMBL" id="KN659169">
    <property type="protein sequence ID" value="KHN19228.1"/>
    <property type="molecule type" value="Genomic_DNA"/>
</dbReference>
<dbReference type="Pfam" id="PF05553">
    <property type="entry name" value="DUF761"/>
    <property type="match status" value="1"/>
</dbReference>
<feature type="region of interest" description="Disordered" evidence="1">
    <location>
        <begin position="19"/>
        <end position="40"/>
    </location>
</feature>
<reference evidence="3 4" key="2">
    <citation type="submission" date="2018-09" db="EMBL/GenBank/DDBJ databases">
        <title>A high-quality reference genome of wild soybean provides a powerful tool to mine soybean genomes.</title>
        <authorList>
            <person name="Xie M."/>
            <person name="Chung C.Y.L."/>
            <person name="Li M.-W."/>
            <person name="Wong F.-L."/>
            <person name="Chan T.-F."/>
            <person name="Lam H.-M."/>
        </authorList>
    </citation>
    <scope>NUCLEOTIDE SEQUENCE [LARGE SCALE GENOMIC DNA]</scope>
    <source>
        <strain evidence="4">cv. W05</strain>
        <tissue evidence="3">Hypocotyl of etiolated seedlings</tissue>
    </source>
</reference>
<feature type="region of interest" description="Disordered" evidence="1">
    <location>
        <begin position="86"/>
        <end position="107"/>
    </location>
</feature>
<dbReference type="EMBL" id="QZWG01000003">
    <property type="protein sequence ID" value="RZC21845.1"/>
    <property type="molecule type" value="Genomic_DNA"/>
</dbReference>
<evidence type="ECO:0000313" key="2">
    <source>
        <dbReference type="EMBL" id="KHN19228.1"/>
    </source>
</evidence>
<organism evidence="2">
    <name type="scientific">Glycine soja</name>
    <name type="common">Wild soybean</name>
    <dbReference type="NCBI Taxonomy" id="3848"/>
    <lineage>
        <taxon>Eukaryota</taxon>
        <taxon>Viridiplantae</taxon>
        <taxon>Streptophyta</taxon>
        <taxon>Embryophyta</taxon>
        <taxon>Tracheophyta</taxon>
        <taxon>Spermatophyta</taxon>
        <taxon>Magnoliopsida</taxon>
        <taxon>eudicotyledons</taxon>
        <taxon>Gunneridae</taxon>
        <taxon>Pentapetalae</taxon>
        <taxon>rosids</taxon>
        <taxon>fabids</taxon>
        <taxon>Fabales</taxon>
        <taxon>Fabaceae</taxon>
        <taxon>Papilionoideae</taxon>
        <taxon>50 kb inversion clade</taxon>
        <taxon>NPAAA clade</taxon>
        <taxon>indigoferoid/millettioid clade</taxon>
        <taxon>Phaseoleae</taxon>
        <taxon>Glycine</taxon>
        <taxon>Glycine subgen. Soja</taxon>
    </lineage>
</organism>